<dbReference type="PANTHER" id="PTHR32089">
    <property type="entry name" value="METHYL-ACCEPTING CHEMOTAXIS PROTEIN MCPB"/>
    <property type="match status" value="1"/>
</dbReference>
<dbReference type="CDD" id="cd11386">
    <property type="entry name" value="MCP_signal"/>
    <property type="match status" value="1"/>
</dbReference>
<comment type="similarity">
    <text evidence="5">Belongs to the methyl-accepting chemotaxis (MCP) protein family.</text>
</comment>
<dbReference type="AlphaFoldDB" id="A0A1C0YVA4"/>
<organism evidence="10 11">
    <name type="scientific">Caryophanon latum</name>
    <dbReference type="NCBI Taxonomy" id="33977"/>
    <lineage>
        <taxon>Bacteria</taxon>
        <taxon>Bacillati</taxon>
        <taxon>Bacillota</taxon>
        <taxon>Bacilli</taxon>
        <taxon>Bacillales</taxon>
        <taxon>Caryophanaceae</taxon>
        <taxon>Caryophanon</taxon>
    </lineage>
</organism>
<comment type="caution">
    <text evidence="10">The sequence shown here is derived from an EMBL/GenBank/DDBJ whole genome shotgun (WGS) entry which is preliminary data.</text>
</comment>
<dbReference type="CDD" id="cd06225">
    <property type="entry name" value="HAMP"/>
    <property type="match status" value="1"/>
</dbReference>
<dbReference type="EMBL" id="MATO01000031">
    <property type="protein sequence ID" value="OCS91093.1"/>
    <property type="molecule type" value="Genomic_DNA"/>
</dbReference>
<feature type="transmembrane region" description="Helical" evidence="7">
    <location>
        <begin position="180"/>
        <end position="204"/>
    </location>
</feature>
<dbReference type="InterPro" id="IPR004089">
    <property type="entry name" value="MCPsignal_dom"/>
</dbReference>
<keyword evidence="3 7" id="KW-0472">Membrane</keyword>
<keyword evidence="4 6" id="KW-0807">Transducer</keyword>
<comment type="subcellular location">
    <subcellularLocation>
        <location evidence="1">Cell membrane</location>
    </subcellularLocation>
</comment>
<evidence type="ECO:0008006" key="12">
    <source>
        <dbReference type="Google" id="ProtNLM"/>
    </source>
</evidence>
<evidence type="ECO:0000256" key="1">
    <source>
        <dbReference type="ARBA" id="ARBA00004236"/>
    </source>
</evidence>
<evidence type="ECO:0000256" key="7">
    <source>
        <dbReference type="SAM" id="Phobius"/>
    </source>
</evidence>
<protein>
    <recommendedName>
        <fullName evidence="12">Chemotaxis protein</fullName>
    </recommendedName>
</protein>
<dbReference type="PROSITE" id="PS50111">
    <property type="entry name" value="CHEMOTAXIS_TRANSDUC_2"/>
    <property type="match status" value="1"/>
</dbReference>
<sequence length="562" mass="60826">MTIKRSLQFGIIAAVLLAAFLAGSLIYLTTTIFSLSETLNTRNTITNAVADLENESLYLTNEARMYVFNNKQTYLAEYENKLAEDTFLQTAELLKSYNVPDELIEQLTFINDKSLALTDVEYEAFNAMKAGNVKKAQDLVTNTAYEQAAIEIDELYAAFKEELNVWADELALKATASTNIAFIFIIIAAVSFAISVIIYFIILIRRLKPLEILTATSQKMAAGDFTSEPLPIKSRDEIAVLSASFNDMSQNLRSVLSAVAQSSTNVAASSEELLASADQSAHASHQVTSSIEKISQQATNSDDNLNETLVALQEVTEGITHVASAAEDVTAVSTVAQQNARDGHRDIALTVEQMNAIDKAVQQSLSTVESLITHSAQIEDFVSIITTISSQTNLLALNAAIEAARAGEAGKGFAVVADEVRKLAEQTTNSAAKIVDIVRILQQGIQHMTNDMEQVSTQVQQGVITATKTGSSFEVILKSTVAVSDQIMSVSAVAEQMAASTEQMAATFETLKDGSSITTMSAQQAVTLVEKQYATTEEINESAKMLASLAEELNKELTRFKV</sequence>
<reference evidence="10 11" key="1">
    <citation type="submission" date="2016-07" db="EMBL/GenBank/DDBJ databases">
        <title>Caryophanon latum genome sequencing.</title>
        <authorList>
            <person name="Verma A."/>
            <person name="Pal Y."/>
            <person name="Krishnamurthi S."/>
        </authorList>
    </citation>
    <scope>NUCLEOTIDE SEQUENCE [LARGE SCALE GENOMIC DNA]</scope>
    <source>
        <strain evidence="10 11">DSM 14151</strain>
    </source>
</reference>
<dbReference type="SMART" id="SM00283">
    <property type="entry name" value="MA"/>
    <property type="match status" value="1"/>
</dbReference>
<dbReference type="Proteomes" id="UP000093482">
    <property type="component" value="Unassembled WGS sequence"/>
</dbReference>
<dbReference type="SMART" id="SM00304">
    <property type="entry name" value="HAMP"/>
    <property type="match status" value="1"/>
</dbReference>
<dbReference type="Gene3D" id="1.10.287.950">
    <property type="entry name" value="Methyl-accepting chemotaxis protein"/>
    <property type="match status" value="1"/>
</dbReference>
<gene>
    <name evidence="10" type="ORF">A6K76_10130</name>
</gene>
<keyword evidence="7" id="KW-0812">Transmembrane</keyword>
<evidence type="ECO:0000259" key="9">
    <source>
        <dbReference type="PROSITE" id="PS50885"/>
    </source>
</evidence>
<evidence type="ECO:0000259" key="8">
    <source>
        <dbReference type="PROSITE" id="PS50111"/>
    </source>
</evidence>
<dbReference type="Pfam" id="PF00015">
    <property type="entry name" value="MCPsignal"/>
    <property type="match status" value="1"/>
</dbReference>
<dbReference type="Gene3D" id="6.10.340.10">
    <property type="match status" value="1"/>
</dbReference>
<feature type="transmembrane region" description="Helical" evidence="7">
    <location>
        <begin position="7"/>
        <end position="28"/>
    </location>
</feature>
<dbReference type="GO" id="GO:0007165">
    <property type="term" value="P:signal transduction"/>
    <property type="evidence" value="ECO:0007669"/>
    <property type="project" value="UniProtKB-KW"/>
</dbReference>
<dbReference type="PROSITE" id="PS50885">
    <property type="entry name" value="HAMP"/>
    <property type="match status" value="1"/>
</dbReference>
<evidence type="ECO:0000256" key="6">
    <source>
        <dbReference type="PROSITE-ProRule" id="PRU00284"/>
    </source>
</evidence>
<keyword evidence="7" id="KW-1133">Transmembrane helix</keyword>
<dbReference type="SUPFAM" id="SSF58104">
    <property type="entry name" value="Methyl-accepting chemotaxis protein (MCP) signaling domain"/>
    <property type="match status" value="1"/>
</dbReference>
<evidence type="ECO:0000256" key="4">
    <source>
        <dbReference type="ARBA" id="ARBA00023224"/>
    </source>
</evidence>
<dbReference type="PANTHER" id="PTHR32089:SF112">
    <property type="entry name" value="LYSOZYME-LIKE PROTEIN-RELATED"/>
    <property type="match status" value="1"/>
</dbReference>
<keyword evidence="2" id="KW-1003">Cell membrane</keyword>
<proteinExistence type="inferred from homology"/>
<dbReference type="Pfam" id="PF00672">
    <property type="entry name" value="HAMP"/>
    <property type="match status" value="1"/>
</dbReference>
<dbReference type="GO" id="GO:0005886">
    <property type="term" value="C:plasma membrane"/>
    <property type="evidence" value="ECO:0007669"/>
    <property type="project" value="UniProtKB-SubCell"/>
</dbReference>
<evidence type="ECO:0000313" key="10">
    <source>
        <dbReference type="EMBL" id="OCS91093.1"/>
    </source>
</evidence>
<evidence type="ECO:0000313" key="11">
    <source>
        <dbReference type="Proteomes" id="UP000093482"/>
    </source>
</evidence>
<accession>A0A1C0YVA4</accession>
<name>A0A1C0YVA4_9BACL</name>
<evidence type="ECO:0000256" key="5">
    <source>
        <dbReference type="ARBA" id="ARBA00029447"/>
    </source>
</evidence>
<feature type="domain" description="HAMP" evidence="9">
    <location>
        <begin position="204"/>
        <end position="257"/>
    </location>
</feature>
<evidence type="ECO:0000256" key="2">
    <source>
        <dbReference type="ARBA" id="ARBA00022475"/>
    </source>
</evidence>
<feature type="domain" description="Methyl-accepting transducer" evidence="8">
    <location>
        <begin position="276"/>
        <end position="512"/>
    </location>
</feature>
<dbReference type="InterPro" id="IPR003660">
    <property type="entry name" value="HAMP_dom"/>
</dbReference>
<keyword evidence="11" id="KW-1185">Reference proteome</keyword>
<evidence type="ECO:0000256" key="3">
    <source>
        <dbReference type="ARBA" id="ARBA00023136"/>
    </source>
</evidence>